<protein>
    <submittedName>
        <fullName evidence="2">Uncharacterized protein</fullName>
    </submittedName>
</protein>
<feature type="region of interest" description="Disordered" evidence="1">
    <location>
        <begin position="1"/>
        <end position="34"/>
    </location>
</feature>
<evidence type="ECO:0000313" key="3">
    <source>
        <dbReference type="Proteomes" id="UP000054843"/>
    </source>
</evidence>
<evidence type="ECO:0000313" key="2">
    <source>
        <dbReference type="EMBL" id="KRZ65384.1"/>
    </source>
</evidence>
<reference evidence="2 3" key="1">
    <citation type="submission" date="2015-01" db="EMBL/GenBank/DDBJ databases">
        <title>Evolution of Trichinella species and genotypes.</title>
        <authorList>
            <person name="Korhonen P.K."/>
            <person name="Edoardo P."/>
            <person name="Giuseppe L.R."/>
            <person name="Gasser R.B."/>
        </authorList>
    </citation>
    <scope>NUCLEOTIDE SEQUENCE [LARGE SCALE GENOMIC DNA]</scope>
    <source>
        <strain evidence="2">ISS1980</strain>
    </source>
</reference>
<dbReference type="EMBL" id="JYDO01000379">
    <property type="protein sequence ID" value="KRZ65384.1"/>
    <property type="molecule type" value="Genomic_DNA"/>
</dbReference>
<proteinExistence type="predicted"/>
<dbReference type="AlphaFoldDB" id="A0A0V1M0Y5"/>
<accession>A0A0V1M0Y5</accession>
<gene>
    <name evidence="2" type="ORF">T10_8472</name>
</gene>
<organism evidence="2 3">
    <name type="scientific">Trichinella papuae</name>
    <dbReference type="NCBI Taxonomy" id="268474"/>
    <lineage>
        <taxon>Eukaryota</taxon>
        <taxon>Metazoa</taxon>
        <taxon>Ecdysozoa</taxon>
        <taxon>Nematoda</taxon>
        <taxon>Enoplea</taxon>
        <taxon>Dorylaimia</taxon>
        <taxon>Trichinellida</taxon>
        <taxon>Trichinellidae</taxon>
        <taxon>Trichinella</taxon>
    </lineage>
</organism>
<comment type="caution">
    <text evidence="2">The sequence shown here is derived from an EMBL/GenBank/DDBJ whole genome shotgun (WGS) entry which is preliminary data.</text>
</comment>
<evidence type="ECO:0000256" key="1">
    <source>
        <dbReference type="SAM" id="MobiDB-lite"/>
    </source>
</evidence>
<name>A0A0V1M0Y5_9BILA</name>
<keyword evidence="3" id="KW-1185">Reference proteome</keyword>
<sequence>MEQRKSENADDTKQITDARSRTREEKRHAEACFD</sequence>
<dbReference type="Proteomes" id="UP000054843">
    <property type="component" value="Unassembled WGS sequence"/>
</dbReference>